<gene>
    <name evidence="1" type="ORF">BDD43_1503</name>
</gene>
<dbReference type="EMBL" id="RBKU01000001">
    <property type="protein sequence ID" value="RKR81358.1"/>
    <property type="molecule type" value="Genomic_DNA"/>
</dbReference>
<comment type="caution">
    <text evidence="1">The sequence shown here is derived from an EMBL/GenBank/DDBJ whole genome shotgun (WGS) entry which is preliminary data.</text>
</comment>
<evidence type="ECO:0000313" key="1">
    <source>
        <dbReference type="EMBL" id="RKR81358.1"/>
    </source>
</evidence>
<evidence type="ECO:0000313" key="2">
    <source>
        <dbReference type="Proteomes" id="UP000268007"/>
    </source>
</evidence>
<dbReference type="OrthoDB" id="1495407at2"/>
<dbReference type="Proteomes" id="UP000268007">
    <property type="component" value="Unassembled WGS sequence"/>
</dbReference>
<reference evidence="1 2" key="1">
    <citation type="submission" date="2018-10" db="EMBL/GenBank/DDBJ databases">
        <title>Genomic Encyclopedia of Archaeal and Bacterial Type Strains, Phase II (KMG-II): from individual species to whole genera.</title>
        <authorList>
            <person name="Goeker M."/>
        </authorList>
    </citation>
    <scope>NUCLEOTIDE SEQUENCE [LARGE SCALE GENOMIC DNA]</scope>
    <source>
        <strain evidence="1 2">DSM 18602</strain>
    </source>
</reference>
<organism evidence="1 2">
    <name type="scientific">Mucilaginibacter gracilis</name>
    <dbReference type="NCBI Taxonomy" id="423350"/>
    <lineage>
        <taxon>Bacteria</taxon>
        <taxon>Pseudomonadati</taxon>
        <taxon>Bacteroidota</taxon>
        <taxon>Sphingobacteriia</taxon>
        <taxon>Sphingobacteriales</taxon>
        <taxon>Sphingobacteriaceae</taxon>
        <taxon>Mucilaginibacter</taxon>
    </lineage>
</organism>
<protein>
    <submittedName>
        <fullName evidence="1">Uncharacterized protein</fullName>
    </submittedName>
</protein>
<dbReference type="RefSeq" id="WP_121197066.1">
    <property type="nucleotide sequence ID" value="NZ_RBKU01000001.1"/>
</dbReference>
<dbReference type="AlphaFoldDB" id="A0A495IZ42"/>
<proteinExistence type="predicted"/>
<accession>A0A495IZ42</accession>
<sequence length="169" mass="19458">MVKINITTANGFSAYELQKVEAAQQVLNNILNSDKFKERVLHFSTNGLYRFHYRKSFLGNWIDKPYSNSDVYRMLTQPDGAEANAIDLKLEMLPGGDVEQLGYTNPDTQHIYTYRNWFNSLSLAGYTSHLAHEWCHQLGFNHESKPTEKNEYSVPFGIGKITENIAWEC</sequence>
<keyword evidence="2" id="KW-1185">Reference proteome</keyword>
<name>A0A495IZ42_9SPHI</name>